<dbReference type="EMBL" id="VSRR010102910">
    <property type="protein sequence ID" value="MPC95624.1"/>
    <property type="molecule type" value="Genomic_DNA"/>
</dbReference>
<evidence type="ECO:0000313" key="2">
    <source>
        <dbReference type="EMBL" id="MPC95624.1"/>
    </source>
</evidence>
<gene>
    <name evidence="2" type="ORF">E2C01_090843</name>
</gene>
<feature type="compositionally biased region" description="Gly residues" evidence="1">
    <location>
        <begin position="68"/>
        <end position="77"/>
    </location>
</feature>
<keyword evidence="3" id="KW-1185">Reference proteome</keyword>
<accession>A0A5B7JTH7</accession>
<comment type="caution">
    <text evidence="2">The sequence shown here is derived from an EMBL/GenBank/DDBJ whole genome shotgun (WGS) entry which is preliminary data.</text>
</comment>
<dbReference type="Proteomes" id="UP000324222">
    <property type="component" value="Unassembled WGS sequence"/>
</dbReference>
<dbReference type="AlphaFoldDB" id="A0A5B7JTH7"/>
<feature type="region of interest" description="Disordered" evidence="1">
    <location>
        <begin position="35"/>
        <end position="93"/>
    </location>
</feature>
<feature type="compositionally biased region" description="Low complexity" evidence="1">
    <location>
        <begin position="78"/>
        <end position="93"/>
    </location>
</feature>
<name>A0A5B7JTH7_PORTR</name>
<evidence type="ECO:0000313" key="3">
    <source>
        <dbReference type="Proteomes" id="UP000324222"/>
    </source>
</evidence>
<proteinExistence type="predicted"/>
<organism evidence="2 3">
    <name type="scientific">Portunus trituberculatus</name>
    <name type="common">Swimming crab</name>
    <name type="synonym">Neptunus trituberculatus</name>
    <dbReference type="NCBI Taxonomy" id="210409"/>
    <lineage>
        <taxon>Eukaryota</taxon>
        <taxon>Metazoa</taxon>
        <taxon>Ecdysozoa</taxon>
        <taxon>Arthropoda</taxon>
        <taxon>Crustacea</taxon>
        <taxon>Multicrustacea</taxon>
        <taxon>Malacostraca</taxon>
        <taxon>Eumalacostraca</taxon>
        <taxon>Eucarida</taxon>
        <taxon>Decapoda</taxon>
        <taxon>Pleocyemata</taxon>
        <taxon>Brachyura</taxon>
        <taxon>Eubrachyura</taxon>
        <taxon>Portunoidea</taxon>
        <taxon>Portunidae</taxon>
        <taxon>Portuninae</taxon>
        <taxon>Portunus</taxon>
    </lineage>
</organism>
<evidence type="ECO:0000256" key="1">
    <source>
        <dbReference type="SAM" id="MobiDB-lite"/>
    </source>
</evidence>
<protein>
    <submittedName>
        <fullName evidence="2">Uncharacterized protein</fullName>
    </submittedName>
</protein>
<sequence>MKVSTHIWPVSNPSRDKELRMIWICDENTNILTVPPTHTQKKMNRSLYTGNEKEYPITVNRSEVRQQRGGGGSGGTDGSSDGVYCNTTTTTTC</sequence>
<reference evidence="2 3" key="1">
    <citation type="submission" date="2019-05" db="EMBL/GenBank/DDBJ databases">
        <title>Another draft genome of Portunus trituberculatus and its Hox gene families provides insights of decapod evolution.</title>
        <authorList>
            <person name="Jeong J.-H."/>
            <person name="Song I."/>
            <person name="Kim S."/>
            <person name="Choi T."/>
            <person name="Kim D."/>
            <person name="Ryu S."/>
            <person name="Kim W."/>
        </authorList>
    </citation>
    <scope>NUCLEOTIDE SEQUENCE [LARGE SCALE GENOMIC DNA]</scope>
    <source>
        <tissue evidence="2">Muscle</tissue>
    </source>
</reference>